<evidence type="ECO:0000256" key="1">
    <source>
        <dbReference type="SAM" id="Phobius"/>
    </source>
</evidence>
<feature type="transmembrane region" description="Helical" evidence="1">
    <location>
        <begin position="74"/>
        <end position="98"/>
    </location>
</feature>
<protein>
    <submittedName>
        <fullName evidence="2">SoxR reducing system RseC family protein</fullName>
    </submittedName>
</protein>
<dbReference type="EMBL" id="JALAAR010000002">
    <property type="protein sequence ID" value="MEH8016185.1"/>
    <property type="molecule type" value="Genomic_DNA"/>
</dbReference>
<name>A0ABU8C2Q1_9GAMM</name>
<dbReference type="PANTHER" id="PTHR35867:SF1">
    <property type="entry name" value="PROTEIN RSEC"/>
    <property type="match status" value="1"/>
</dbReference>
<dbReference type="Pfam" id="PF04246">
    <property type="entry name" value="RseC_MucC"/>
    <property type="match status" value="1"/>
</dbReference>
<keyword evidence="1" id="KW-0812">Transmembrane</keyword>
<feature type="transmembrane region" description="Helical" evidence="1">
    <location>
        <begin position="104"/>
        <end position="124"/>
    </location>
</feature>
<reference evidence="2 3" key="1">
    <citation type="journal article" date="2023" name="Ecotoxicol. Environ. Saf.">
        <title>Mercury remediation potential of mercury-resistant strain Rheinheimera metallidurans sp. nov. isolated from a municipal waste dumping site.</title>
        <authorList>
            <person name="Yadav V."/>
            <person name="Manjhi A."/>
            <person name="Vadakedath N."/>
        </authorList>
    </citation>
    <scope>NUCLEOTIDE SEQUENCE [LARGE SCALE GENOMIC DNA]</scope>
    <source>
        <strain evidence="2 3">E-49</strain>
    </source>
</reference>
<dbReference type="RefSeq" id="WP_335734600.1">
    <property type="nucleotide sequence ID" value="NZ_JALAAR010000002.1"/>
</dbReference>
<dbReference type="Proteomes" id="UP001375382">
    <property type="component" value="Unassembled WGS sequence"/>
</dbReference>
<keyword evidence="1" id="KW-1133">Transmembrane helix</keyword>
<sequence length="148" mass="15380">MVEEIATVVATQAGGVWLTTTPVGTCNACQVSSDCGTGIVTKAMTPRQQRFFLATQLPLLAGEQVRIGVAEQSLVNAALLVYLLPLVLLLAGALVGTAAALPEALVILVSFAAAALGFAVARWYGQRQDTAQQIHILAVLPALKVNQA</sequence>
<evidence type="ECO:0000313" key="2">
    <source>
        <dbReference type="EMBL" id="MEH8016185.1"/>
    </source>
</evidence>
<proteinExistence type="predicted"/>
<dbReference type="PIRSF" id="PIRSF004923">
    <property type="entry name" value="RseC"/>
    <property type="match status" value="1"/>
</dbReference>
<keyword evidence="3" id="KW-1185">Reference proteome</keyword>
<dbReference type="InterPro" id="IPR026268">
    <property type="entry name" value="RseC"/>
</dbReference>
<comment type="caution">
    <text evidence="2">The sequence shown here is derived from an EMBL/GenBank/DDBJ whole genome shotgun (WGS) entry which is preliminary data.</text>
</comment>
<accession>A0ABU8C2Q1</accession>
<organism evidence="2 3">
    <name type="scientific">Rheinheimera muenzenbergensis</name>
    <dbReference type="NCBI Taxonomy" id="1193628"/>
    <lineage>
        <taxon>Bacteria</taxon>
        <taxon>Pseudomonadati</taxon>
        <taxon>Pseudomonadota</taxon>
        <taxon>Gammaproteobacteria</taxon>
        <taxon>Chromatiales</taxon>
        <taxon>Chromatiaceae</taxon>
        <taxon>Rheinheimera</taxon>
    </lineage>
</organism>
<dbReference type="InterPro" id="IPR007359">
    <property type="entry name" value="SigmaE_reg_RseC_MucC"/>
</dbReference>
<evidence type="ECO:0000313" key="3">
    <source>
        <dbReference type="Proteomes" id="UP001375382"/>
    </source>
</evidence>
<dbReference type="PANTHER" id="PTHR35867">
    <property type="entry name" value="PROTEIN RSEC"/>
    <property type="match status" value="1"/>
</dbReference>
<keyword evidence="1" id="KW-0472">Membrane</keyword>
<gene>
    <name evidence="2" type="ORF">MN202_02970</name>
</gene>